<dbReference type="Proteomes" id="UP000006043">
    <property type="component" value="Unassembled WGS sequence"/>
</dbReference>
<proteinExistence type="predicted"/>
<evidence type="ECO:0000313" key="3">
    <source>
        <dbReference type="EMBL" id="EJZ04898.1"/>
    </source>
</evidence>
<dbReference type="GeneID" id="93414912"/>
<reference evidence="3 4" key="1">
    <citation type="journal article" date="2012" name="J. Bacteriol.">
        <title>Complete Genome Sequence of Mycobacterium fortuitum subsp. fortuitum Type Strain DSM46621.</title>
        <authorList>
            <person name="Ho Y.S."/>
            <person name="Adroub S.A."/>
            <person name="Aleisa F."/>
            <person name="Mahmood H."/>
            <person name="Othoum G."/>
            <person name="Rashid F."/>
            <person name="Zaher M."/>
            <person name="Ali S."/>
            <person name="Bitter W."/>
            <person name="Pain A."/>
            <person name="Abdallah A.M."/>
        </authorList>
    </citation>
    <scope>NUCLEOTIDE SEQUENCE [LARGE SCALE GENOMIC DNA]</scope>
    <source>
        <strain evidence="4">DSM46621</strain>
    </source>
</reference>
<protein>
    <recommendedName>
        <fullName evidence="2">ESX-1 secretion-associated protein EspA/EspE-like domain-containing protein</fullName>
    </recommendedName>
</protein>
<evidence type="ECO:0000256" key="1">
    <source>
        <dbReference type="SAM" id="MobiDB-lite"/>
    </source>
</evidence>
<name>K0UQP9_MYCFO</name>
<dbReference type="AlphaFoldDB" id="K0UQP9"/>
<feature type="domain" description="ESX-1 secretion-associated protein EspA/EspE-like" evidence="2">
    <location>
        <begin position="95"/>
        <end position="178"/>
    </location>
</feature>
<feature type="compositionally biased region" description="Pro residues" evidence="1">
    <location>
        <begin position="319"/>
        <end position="332"/>
    </location>
</feature>
<dbReference type="RefSeq" id="WP_003885519.1">
    <property type="nucleotide sequence ID" value="NZ_JH814770.1"/>
</dbReference>
<dbReference type="EMBL" id="ALQB01000257">
    <property type="protein sequence ID" value="EJZ04898.1"/>
    <property type="molecule type" value="Genomic_DNA"/>
</dbReference>
<dbReference type="Pfam" id="PF18879">
    <property type="entry name" value="EspA_EspE"/>
    <property type="match status" value="1"/>
</dbReference>
<evidence type="ECO:0000259" key="2">
    <source>
        <dbReference type="Pfam" id="PF18879"/>
    </source>
</evidence>
<dbReference type="HOGENOM" id="CLU_784874_0_0_11"/>
<feature type="compositionally biased region" description="Basic and acidic residues" evidence="1">
    <location>
        <begin position="265"/>
        <end position="279"/>
    </location>
</feature>
<organism evidence="3 4">
    <name type="scientific">Mycolicibacterium fortuitum subsp. fortuitum DSM 46621 = ATCC 6841 = JCM 6387</name>
    <dbReference type="NCBI Taxonomy" id="1214102"/>
    <lineage>
        <taxon>Bacteria</taxon>
        <taxon>Bacillati</taxon>
        <taxon>Actinomycetota</taxon>
        <taxon>Actinomycetes</taxon>
        <taxon>Mycobacteriales</taxon>
        <taxon>Mycobacteriaceae</taxon>
        <taxon>Mycolicibacterium</taxon>
    </lineage>
</organism>
<gene>
    <name evidence="3" type="ORF">MFORT_30574</name>
</gene>
<sequence length="332" mass="35220">MSIAKHLFDISNGIRSGISDVPSLLTNIVELDVHGTITDGRKVIGDVGDVLNGAAGLGVELGSAPIKYAGSLGKWADSPVLSAAQLMIEGEKKLTGTGDIEAGAEYADSAIKLEEAVLTLIRADLDRTGWDGLAADAYDEMSQSHRRLVSRVSVADSNISKVLKEEAEQVRQTREVLDTTSQMLYDYGLATRALLALPGANAAKILLADRAAASAALATTTLRMLMMASDASGHGSYIRNMSNHYEKAKEDTSGNAGGCGPFVDPKYDQKENLPTRAKEGSPYTPRQEHHVYGPPAVPLPVETQAPQTHDLPADLPVPHITPPLRPPAGLPK</sequence>
<dbReference type="InterPro" id="IPR043796">
    <property type="entry name" value="ESX-1_EspA/EspE-like"/>
</dbReference>
<evidence type="ECO:0000313" key="4">
    <source>
        <dbReference type="Proteomes" id="UP000006043"/>
    </source>
</evidence>
<accession>K0UQP9</accession>
<comment type="caution">
    <text evidence="3">The sequence shown here is derived from an EMBL/GenBank/DDBJ whole genome shotgun (WGS) entry which is preliminary data.</text>
</comment>
<feature type="region of interest" description="Disordered" evidence="1">
    <location>
        <begin position="248"/>
        <end position="332"/>
    </location>
</feature>